<feature type="transmembrane region" description="Helical" evidence="1">
    <location>
        <begin position="81"/>
        <end position="99"/>
    </location>
</feature>
<sequence>MLQFIIDHQLDMMLALSSICGTIAIFVLLAKALPMTRRMTLLFLELSAMILLYMDRLTYIYNGNATKLGFVMNHVSTFMDFVFTDVVVLAFNLFLIDLYKNDGKMPKIPIRLQLCNVFMIIGIALCIVGDITGMYYTFDASNIYSRGSGYIISYLFPFFVPLIQLSVIIQYRKLLNRKVVIANILFLIIPQMCSIAQLFIYGTSFTNIGIIITAIIIYIVALSNLNSEMEEAKKNEIDYLKKQQESMWRLFNQTASAFMGAIESKDVYTLGHSDRVGNYAKAIAKTVGKNEQECNEIYIGALLHDIGKIGLPEAILNKGKQLNDEELSIYRRKAVIGADILANISEYPYLKEAAHYSHERYDGSGYPEHLKGEEIPEIARIIAVADYYDNLTSRKYNREAFPQSVVREELLKGAGTKFDPRFASVMVGLIDSDKDYKLRENVEDIDAKPEEYLIINEYRSKVTKGILVENTVTKISFEWSLDTNSPTGFSAPSIIVFDAYDGRIHADEKSIEAFAYLEFGEIWFNGHFNSTKARNMEVNITQKAEGDLNFYSASYEITAAKFEDHVKIVISGQIEEIEVLIALPENSKYAYIGLTGEYCEINNITIEKTEDVLTARDFQRIASASNFINRLEGDIPNIQIDRFRSTTSEGTLITDGMNVEFHTMSLPSANFVWNCPYIVLYSADDGKVDGENYLEYALIKMNGEAESDSTIATNDATVKKTREFKGWDNWKEKNKQGMECHVSFRIMGDTIAMALENSDFRINNSTTFLIMPEKLYFAITGDECAITDIRIYD</sequence>
<feature type="domain" description="HD" evidence="2">
    <location>
        <begin position="269"/>
        <end position="391"/>
    </location>
</feature>
<dbReference type="PROSITE" id="PS51832">
    <property type="entry name" value="HD_GYP"/>
    <property type="match status" value="1"/>
</dbReference>
<dbReference type="InterPro" id="IPR006674">
    <property type="entry name" value="HD_domain"/>
</dbReference>
<dbReference type="InterPro" id="IPR003607">
    <property type="entry name" value="HD/PDEase_dom"/>
</dbReference>
<feature type="transmembrane region" description="Helical" evidence="1">
    <location>
        <begin position="12"/>
        <end position="30"/>
    </location>
</feature>
<evidence type="ECO:0000313" key="5">
    <source>
        <dbReference type="Proteomes" id="UP000199428"/>
    </source>
</evidence>
<dbReference type="Gene3D" id="1.10.3210.10">
    <property type="entry name" value="Hypothetical protein af1432"/>
    <property type="match status" value="1"/>
</dbReference>
<dbReference type="PANTHER" id="PTHR43155">
    <property type="entry name" value="CYCLIC DI-GMP PHOSPHODIESTERASE PA4108-RELATED"/>
    <property type="match status" value="1"/>
</dbReference>
<dbReference type="SUPFAM" id="SSF109604">
    <property type="entry name" value="HD-domain/PDEase-like"/>
    <property type="match status" value="1"/>
</dbReference>
<feature type="domain" description="HD-GYP" evidence="3">
    <location>
        <begin position="247"/>
        <end position="442"/>
    </location>
</feature>
<feature type="transmembrane region" description="Helical" evidence="1">
    <location>
        <begin position="208"/>
        <end position="225"/>
    </location>
</feature>
<name>A0A1G5RVW3_PSEXY</name>
<keyword evidence="1" id="KW-0812">Transmembrane</keyword>
<accession>A0A1G5RVW3</accession>
<keyword evidence="1" id="KW-0472">Membrane</keyword>
<keyword evidence="1" id="KW-1133">Transmembrane helix</keyword>
<dbReference type="PROSITE" id="PS51831">
    <property type="entry name" value="HD"/>
    <property type="match status" value="1"/>
</dbReference>
<dbReference type="PANTHER" id="PTHR43155:SF2">
    <property type="entry name" value="CYCLIC DI-GMP PHOSPHODIESTERASE PA4108"/>
    <property type="match status" value="1"/>
</dbReference>
<dbReference type="InterPro" id="IPR037522">
    <property type="entry name" value="HD_GYP_dom"/>
</dbReference>
<evidence type="ECO:0000259" key="3">
    <source>
        <dbReference type="PROSITE" id="PS51832"/>
    </source>
</evidence>
<organism evidence="4 5">
    <name type="scientific">Pseudobutyrivibrio xylanivorans</name>
    <dbReference type="NCBI Taxonomy" id="185007"/>
    <lineage>
        <taxon>Bacteria</taxon>
        <taxon>Bacillati</taxon>
        <taxon>Bacillota</taxon>
        <taxon>Clostridia</taxon>
        <taxon>Lachnospirales</taxon>
        <taxon>Lachnospiraceae</taxon>
        <taxon>Pseudobutyrivibrio</taxon>
    </lineage>
</organism>
<feature type="transmembrane region" description="Helical" evidence="1">
    <location>
        <begin position="150"/>
        <end position="169"/>
    </location>
</feature>
<dbReference type="EMBL" id="FMWK01000003">
    <property type="protein sequence ID" value="SCZ77459.1"/>
    <property type="molecule type" value="Genomic_DNA"/>
</dbReference>
<evidence type="ECO:0000313" key="4">
    <source>
        <dbReference type="EMBL" id="SCZ77459.1"/>
    </source>
</evidence>
<feature type="transmembrane region" description="Helical" evidence="1">
    <location>
        <begin position="111"/>
        <end position="138"/>
    </location>
</feature>
<dbReference type="CDD" id="cd00077">
    <property type="entry name" value="HDc"/>
    <property type="match status" value="1"/>
</dbReference>
<evidence type="ECO:0000259" key="2">
    <source>
        <dbReference type="PROSITE" id="PS51831"/>
    </source>
</evidence>
<evidence type="ECO:0000256" key="1">
    <source>
        <dbReference type="SAM" id="Phobius"/>
    </source>
</evidence>
<dbReference type="Proteomes" id="UP000199428">
    <property type="component" value="Unassembled WGS sequence"/>
</dbReference>
<gene>
    <name evidence="4" type="ORF">SAMN02910350_00778</name>
</gene>
<dbReference type="RefSeq" id="WP_090161400.1">
    <property type="nucleotide sequence ID" value="NZ_FMWK01000003.1"/>
</dbReference>
<dbReference type="SMART" id="SM00471">
    <property type="entry name" value="HDc"/>
    <property type="match status" value="1"/>
</dbReference>
<dbReference type="AlphaFoldDB" id="A0A1G5RVW3"/>
<protein>
    <submittedName>
        <fullName evidence="4">HD domain-containing protein</fullName>
    </submittedName>
</protein>
<feature type="transmembrane region" description="Helical" evidence="1">
    <location>
        <begin position="42"/>
        <end position="61"/>
    </location>
</feature>
<proteinExistence type="predicted"/>
<reference evidence="4 5" key="1">
    <citation type="submission" date="2016-10" db="EMBL/GenBank/DDBJ databases">
        <authorList>
            <person name="de Groot N.N."/>
        </authorList>
    </citation>
    <scope>NUCLEOTIDE SEQUENCE [LARGE SCALE GENOMIC DNA]</scope>
    <source>
        <strain evidence="4 5">DSM 10317</strain>
    </source>
</reference>
<dbReference type="Pfam" id="PF13487">
    <property type="entry name" value="HD_5"/>
    <property type="match status" value="1"/>
</dbReference>